<dbReference type="PANTHER" id="PTHR11206">
    <property type="entry name" value="MULTIDRUG RESISTANCE PROTEIN"/>
    <property type="match status" value="1"/>
</dbReference>
<comment type="similarity">
    <text evidence="2">Belongs to the multi antimicrobial extrusion (MATE) (TC 2.A.66.1) family.</text>
</comment>
<evidence type="ECO:0000256" key="2">
    <source>
        <dbReference type="ARBA" id="ARBA00010199"/>
    </source>
</evidence>
<dbReference type="CDD" id="cd13132">
    <property type="entry name" value="MATE_eukaryotic"/>
    <property type="match status" value="1"/>
</dbReference>
<dbReference type="NCBIfam" id="TIGR00797">
    <property type="entry name" value="matE"/>
    <property type="match status" value="1"/>
</dbReference>
<dbReference type="HOGENOM" id="CLU_012893_1_2_1"/>
<sequence>MASEASPLLHPPRRSSVSSSASESVDESEIISYVQHRRQSIASVGPENIPKSFSYPNHHHNVQQQPPPSPASPRLLTRTTSNISTRSYSIYDIISQNKSLITTAEPKTTTQQEIKVIFKYSLPLIITFLLQYSLTIASVFSVGKLGSVELAAISLSSMTANISGYAIIQGISTCLDTLCAQAFGKKEYNLVGVHFIRCNYLLLLLCLPICALWIFGSYPLLLTLIGTSEGEESERMCLLASRYLQILSIGIPGYILFENGKHFLQCQGIFHASTIVLCICAPLNALMNYLLVWDDSIGLGFIGAPISVVITNWLMCIMLYGYIFFVNGYQCWPSNKLWDKIYVTNWTKMINLSIPGVMMIEAEWLAFEIITLEAAKFGTQTLAAQSIISTTCVIFYQIPFALSIAAGTRIAWYIGAAAKSSAITASYAVIYSSLFVGCLNCFCLFVFRGIFVRFYTKDPVVIELAIKVLVIGALYQINDALSCATGGILRGQGRQMIGGLMNLIGYYVIALPCAFVCAFMIGWELFGLWIGMLFALGFVSLSQLYFVLTSNWDDIISDCIEEGIVEDGNLNIEAHSLLPSMSNSIVV</sequence>
<feature type="transmembrane region" description="Helical" evidence="7">
    <location>
        <begin position="269"/>
        <end position="291"/>
    </location>
</feature>
<comment type="subcellular location">
    <subcellularLocation>
        <location evidence="1">Membrane</location>
        <topology evidence="1">Multi-pass membrane protein</topology>
    </subcellularLocation>
</comment>
<gene>
    <name evidence="8" type="ORF">G210_2972</name>
</gene>
<feature type="transmembrane region" description="Helical" evidence="7">
    <location>
        <begin position="426"/>
        <end position="447"/>
    </location>
</feature>
<evidence type="ECO:0000256" key="7">
    <source>
        <dbReference type="SAM" id="Phobius"/>
    </source>
</evidence>
<dbReference type="GO" id="GO:0016020">
    <property type="term" value="C:membrane"/>
    <property type="evidence" value="ECO:0007669"/>
    <property type="project" value="UniProtKB-SubCell"/>
</dbReference>
<evidence type="ECO:0000256" key="4">
    <source>
        <dbReference type="ARBA" id="ARBA00022989"/>
    </source>
</evidence>
<evidence type="ECO:0000256" key="3">
    <source>
        <dbReference type="ARBA" id="ARBA00022692"/>
    </source>
</evidence>
<evidence type="ECO:0000256" key="5">
    <source>
        <dbReference type="ARBA" id="ARBA00023136"/>
    </source>
</evidence>
<feature type="transmembrane region" description="Helical" evidence="7">
    <location>
        <begin position="162"/>
        <end position="179"/>
    </location>
</feature>
<dbReference type="GO" id="GO:0042910">
    <property type="term" value="F:xenobiotic transmembrane transporter activity"/>
    <property type="evidence" value="ECO:0007669"/>
    <property type="project" value="InterPro"/>
</dbReference>
<dbReference type="EMBL" id="AOGT01001878">
    <property type="protein sequence ID" value="EMG46773.1"/>
    <property type="molecule type" value="Genomic_DNA"/>
</dbReference>
<dbReference type="eggNOG" id="KOG1347">
    <property type="taxonomic scope" value="Eukaryota"/>
</dbReference>
<keyword evidence="3 7" id="KW-0812">Transmembrane</keyword>
<evidence type="ECO:0000313" key="8">
    <source>
        <dbReference type="EMBL" id="EMG46773.1"/>
    </source>
</evidence>
<feature type="transmembrane region" description="Helical" evidence="7">
    <location>
        <begin position="297"/>
        <end position="326"/>
    </location>
</feature>
<evidence type="ECO:0000256" key="6">
    <source>
        <dbReference type="SAM" id="MobiDB-lite"/>
    </source>
</evidence>
<dbReference type="InterPro" id="IPR002528">
    <property type="entry name" value="MATE_fam"/>
</dbReference>
<dbReference type="OMA" id="AAWFELF"/>
<dbReference type="Pfam" id="PF01554">
    <property type="entry name" value="MatE"/>
    <property type="match status" value="2"/>
</dbReference>
<feature type="transmembrane region" description="Helical" evidence="7">
    <location>
        <begin position="529"/>
        <end position="548"/>
    </location>
</feature>
<dbReference type="GO" id="GO:0015297">
    <property type="term" value="F:antiporter activity"/>
    <property type="evidence" value="ECO:0007669"/>
    <property type="project" value="InterPro"/>
</dbReference>
<feature type="transmembrane region" description="Helical" evidence="7">
    <location>
        <begin position="200"/>
        <end position="220"/>
    </location>
</feature>
<evidence type="ECO:0000313" key="9">
    <source>
        <dbReference type="Proteomes" id="UP000011777"/>
    </source>
</evidence>
<keyword evidence="9" id="KW-1185">Reference proteome</keyword>
<protein>
    <submittedName>
        <fullName evidence="8">Uncharacterized protein</fullName>
    </submittedName>
</protein>
<feature type="transmembrane region" description="Helical" evidence="7">
    <location>
        <begin position="393"/>
        <end position="414"/>
    </location>
</feature>
<dbReference type="Proteomes" id="UP000011777">
    <property type="component" value="Unassembled WGS sequence"/>
</dbReference>
<feature type="transmembrane region" description="Helical" evidence="7">
    <location>
        <begin position="120"/>
        <end position="142"/>
    </location>
</feature>
<accession>M3J471</accession>
<proteinExistence type="inferred from homology"/>
<feature type="transmembrane region" description="Helical" evidence="7">
    <location>
        <begin position="504"/>
        <end position="523"/>
    </location>
</feature>
<reference evidence="8 9" key="1">
    <citation type="submission" date="2013-02" db="EMBL/GenBank/DDBJ databases">
        <title>Genome sequence of Candida maltosa Xu316, a potential industrial strain for xylitol and ethanol production.</title>
        <authorList>
            <person name="Yu J."/>
            <person name="Wang Q."/>
            <person name="Geng X."/>
            <person name="Bao W."/>
            <person name="He P."/>
            <person name="Cai J."/>
        </authorList>
    </citation>
    <scope>NUCLEOTIDE SEQUENCE [LARGE SCALE GENOMIC DNA]</scope>
    <source>
        <strain evidence="9">Xu316</strain>
    </source>
</reference>
<feature type="region of interest" description="Disordered" evidence="6">
    <location>
        <begin position="1"/>
        <end position="29"/>
    </location>
</feature>
<dbReference type="AlphaFoldDB" id="M3J471"/>
<comment type="caution">
    <text evidence="8">The sequence shown here is derived from an EMBL/GenBank/DDBJ whole genome shotgun (WGS) entry which is preliminary data.</text>
</comment>
<name>M3J471_CANMX</name>
<dbReference type="STRING" id="1245528.M3J471"/>
<dbReference type="GO" id="GO:1990961">
    <property type="term" value="P:xenobiotic detoxification by transmembrane export across the plasma membrane"/>
    <property type="evidence" value="ECO:0007669"/>
    <property type="project" value="InterPro"/>
</dbReference>
<evidence type="ECO:0000256" key="1">
    <source>
        <dbReference type="ARBA" id="ARBA00004141"/>
    </source>
</evidence>
<organism evidence="8 9">
    <name type="scientific">Candida maltosa (strain Xu316)</name>
    <name type="common">Yeast</name>
    <dbReference type="NCBI Taxonomy" id="1245528"/>
    <lineage>
        <taxon>Eukaryota</taxon>
        <taxon>Fungi</taxon>
        <taxon>Dikarya</taxon>
        <taxon>Ascomycota</taxon>
        <taxon>Saccharomycotina</taxon>
        <taxon>Pichiomycetes</taxon>
        <taxon>Debaryomycetaceae</taxon>
        <taxon>Candida/Lodderomyces clade</taxon>
        <taxon>Candida</taxon>
    </lineage>
</organism>
<dbReference type="InterPro" id="IPR045069">
    <property type="entry name" value="MATE_euk"/>
</dbReference>
<keyword evidence="4 7" id="KW-1133">Transmembrane helix</keyword>
<dbReference type="OrthoDB" id="2126698at2759"/>
<keyword evidence="5 7" id="KW-0472">Membrane</keyword>
<feature type="transmembrane region" description="Helical" evidence="7">
    <location>
        <begin position="240"/>
        <end position="257"/>
    </location>
</feature>
<feature type="region of interest" description="Disordered" evidence="6">
    <location>
        <begin position="45"/>
        <end position="74"/>
    </location>
</feature>